<proteinExistence type="predicted"/>
<dbReference type="InterPro" id="IPR001881">
    <property type="entry name" value="EGF-like_Ca-bd_dom"/>
</dbReference>
<dbReference type="Pfam" id="PF13947">
    <property type="entry name" value="GUB_WAK_bind"/>
    <property type="match status" value="1"/>
</dbReference>
<comment type="caution">
    <text evidence="6">Lacks conserved residue(s) required for the propagation of feature annotation.</text>
</comment>
<dbReference type="AlphaFoldDB" id="A0A6L2LXE6"/>
<dbReference type="CDD" id="cd00054">
    <property type="entry name" value="EGF_CA"/>
    <property type="match status" value="2"/>
</dbReference>
<evidence type="ECO:0000256" key="4">
    <source>
        <dbReference type="ARBA" id="ARBA00022737"/>
    </source>
</evidence>
<dbReference type="GO" id="GO:0005509">
    <property type="term" value="F:calcium ion binding"/>
    <property type="evidence" value="ECO:0007669"/>
    <property type="project" value="InterPro"/>
</dbReference>
<dbReference type="SMART" id="SM00179">
    <property type="entry name" value="EGF_CA"/>
    <property type="match status" value="2"/>
</dbReference>
<keyword evidence="5" id="KW-1015">Disulfide bond</keyword>
<keyword evidence="4" id="KW-0677">Repeat</keyword>
<sequence length="643" mass="71387">MALGTPHGSNSSATNNIAKPGCQTHCGNITVPYPFGIGKDTGCFLDDSFYVHCDTSFDPPKLFLGSNTIDEVFNISDSELRTFTRVGSRCYNKDGNVTNDFDSYRGLSAFSFSGKNKFTVIGCDDIGVIRDNTGGQYASGCYGLCANLSNVAAGECSGNGCCQTSITNGLQHYNIKFDTLQSHIGVWTINDCGYAFLGEENTFRFGGASDLSHSTDLIQRVESSVLVVVDWVIGRYRNCSQATECKDNSECYDVDGGGYRCHCYQGYEGNPYLDQGCQDIDECEDQENPCHQICINTPGNYACGCKKGYSGDGLIKGGGCQPDKPFQALFFSLASYEPFVDTLLYERGALTLEDVMAALDSNEIKERSKVKRDNVKIHSGKVKVINVVMIILSGTRMDNCVHSLHGDAMAYELNTSVDEKRDVHLWGPSQVESLGGKRYFLSIVDDYFRKIKEGTKGVQKSRCNKRLVARGFTYTTWIEAVTYAMSLLKNVFDITELGEAKEILSMEIIRDQSCKIMRVSKSEYVYKSIATVGLVYEKNHGNHVEVTCFVDSEYNKDLDKVCGGSFNYEAEYMALTEDVNEAIWRRGLLEELGVEPNSVVVLEAKTFEILKVVTERQRRLDEGGTWTQVTTLLGVTECWYRLI</sequence>
<reference evidence="8" key="1">
    <citation type="journal article" date="2019" name="Sci. Rep.">
        <title>Draft genome of Tanacetum cinerariifolium, the natural source of mosquito coil.</title>
        <authorList>
            <person name="Yamashiro T."/>
            <person name="Shiraishi A."/>
            <person name="Satake H."/>
            <person name="Nakayama K."/>
        </authorList>
    </citation>
    <scope>NUCLEOTIDE SEQUENCE</scope>
</reference>
<dbReference type="GO" id="GO:0016301">
    <property type="term" value="F:kinase activity"/>
    <property type="evidence" value="ECO:0007669"/>
    <property type="project" value="UniProtKB-KW"/>
</dbReference>
<keyword evidence="8" id="KW-0418">Kinase</keyword>
<feature type="domain" description="EGF-like" evidence="7">
    <location>
        <begin position="279"/>
        <end position="312"/>
    </location>
</feature>
<dbReference type="PROSITE" id="PS50026">
    <property type="entry name" value="EGF_3"/>
    <property type="match status" value="2"/>
</dbReference>
<evidence type="ECO:0000256" key="5">
    <source>
        <dbReference type="ARBA" id="ARBA00023157"/>
    </source>
</evidence>
<comment type="subcellular location">
    <subcellularLocation>
        <location evidence="1">Membrane</location>
        <topology evidence="1">Single-pass membrane protein</topology>
    </subcellularLocation>
</comment>
<dbReference type="SMART" id="SM00181">
    <property type="entry name" value="EGF"/>
    <property type="match status" value="2"/>
</dbReference>
<dbReference type="Pfam" id="PF07645">
    <property type="entry name" value="EGF_CA"/>
    <property type="match status" value="1"/>
</dbReference>
<dbReference type="SUPFAM" id="SSF57184">
    <property type="entry name" value="Growth factor receptor domain"/>
    <property type="match status" value="1"/>
</dbReference>
<dbReference type="InterPro" id="IPR000152">
    <property type="entry name" value="EGF-type_Asp/Asn_hydroxyl_site"/>
</dbReference>
<keyword evidence="3" id="KW-0732">Signal</keyword>
<feature type="domain" description="EGF-like" evidence="7">
    <location>
        <begin position="235"/>
        <end position="278"/>
    </location>
</feature>
<organism evidence="8">
    <name type="scientific">Tanacetum cinerariifolium</name>
    <name type="common">Dalmatian daisy</name>
    <name type="synonym">Chrysanthemum cinerariifolium</name>
    <dbReference type="NCBI Taxonomy" id="118510"/>
    <lineage>
        <taxon>Eukaryota</taxon>
        <taxon>Viridiplantae</taxon>
        <taxon>Streptophyta</taxon>
        <taxon>Embryophyta</taxon>
        <taxon>Tracheophyta</taxon>
        <taxon>Spermatophyta</taxon>
        <taxon>Magnoliopsida</taxon>
        <taxon>eudicotyledons</taxon>
        <taxon>Gunneridae</taxon>
        <taxon>Pentapetalae</taxon>
        <taxon>asterids</taxon>
        <taxon>campanulids</taxon>
        <taxon>Asterales</taxon>
        <taxon>Asteraceae</taxon>
        <taxon>Asteroideae</taxon>
        <taxon>Anthemideae</taxon>
        <taxon>Anthemidinae</taxon>
        <taxon>Tanacetum</taxon>
    </lineage>
</organism>
<protein>
    <submittedName>
        <fullName evidence="8">Wall-associated receptor kinase 2-like</fullName>
    </submittedName>
</protein>
<dbReference type="PROSITE" id="PS00010">
    <property type="entry name" value="ASX_HYDROXYL"/>
    <property type="match status" value="1"/>
</dbReference>
<accession>A0A6L2LXE6</accession>
<keyword evidence="2 6" id="KW-0245">EGF-like domain</keyword>
<keyword evidence="8" id="KW-0675">Receptor</keyword>
<dbReference type="InterPro" id="IPR049883">
    <property type="entry name" value="NOTCH1_EGF-like"/>
</dbReference>
<dbReference type="PANTHER" id="PTHR33491">
    <property type="entry name" value="OSJNBA0016N04.9 PROTEIN"/>
    <property type="match status" value="1"/>
</dbReference>
<evidence type="ECO:0000256" key="3">
    <source>
        <dbReference type="ARBA" id="ARBA00022729"/>
    </source>
</evidence>
<evidence type="ECO:0000313" key="8">
    <source>
        <dbReference type="EMBL" id="GEU66328.1"/>
    </source>
</evidence>
<dbReference type="FunFam" id="2.10.25.10:FF:000038">
    <property type="entry name" value="Fibrillin 2"/>
    <property type="match status" value="1"/>
</dbReference>
<dbReference type="GO" id="GO:0030247">
    <property type="term" value="F:polysaccharide binding"/>
    <property type="evidence" value="ECO:0007669"/>
    <property type="project" value="InterPro"/>
</dbReference>
<dbReference type="InterPro" id="IPR009030">
    <property type="entry name" value="Growth_fac_rcpt_cys_sf"/>
</dbReference>
<name>A0A6L2LXE6_TANCI</name>
<dbReference type="PROSITE" id="PS01187">
    <property type="entry name" value="EGF_CA"/>
    <property type="match status" value="1"/>
</dbReference>
<evidence type="ECO:0000259" key="7">
    <source>
        <dbReference type="PROSITE" id="PS50026"/>
    </source>
</evidence>
<dbReference type="InterPro" id="IPR018097">
    <property type="entry name" value="EGF_Ca-bd_CS"/>
</dbReference>
<dbReference type="GO" id="GO:0016020">
    <property type="term" value="C:membrane"/>
    <property type="evidence" value="ECO:0007669"/>
    <property type="project" value="UniProtKB-SubCell"/>
</dbReference>
<gene>
    <name evidence="8" type="ORF">Tci_038306</name>
</gene>
<evidence type="ECO:0000256" key="1">
    <source>
        <dbReference type="ARBA" id="ARBA00004167"/>
    </source>
</evidence>
<evidence type="ECO:0000256" key="6">
    <source>
        <dbReference type="PROSITE-ProRule" id="PRU00076"/>
    </source>
</evidence>
<comment type="caution">
    <text evidence="8">The sequence shown here is derived from an EMBL/GenBank/DDBJ whole genome shotgun (WGS) entry which is preliminary data.</text>
</comment>
<dbReference type="Gene3D" id="2.10.25.10">
    <property type="entry name" value="Laminin"/>
    <property type="match status" value="2"/>
</dbReference>
<evidence type="ECO:0000256" key="2">
    <source>
        <dbReference type="ARBA" id="ARBA00022536"/>
    </source>
</evidence>
<dbReference type="InterPro" id="IPR000742">
    <property type="entry name" value="EGF"/>
</dbReference>
<dbReference type="InterPro" id="IPR025287">
    <property type="entry name" value="WAK_GUB"/>
</dbReference>
<keyword evidence="8" id="KW-0808">Transferase</keyword>
<dbReference type="EMBL" id="BKCJ010005362">
    <property type="protein sequence ID" value="GEU66328.1"/>
    <property type="molecule type" value="Genomic_DNA"/>
</dbReference>